<evidence type="ECO:0000256" key="1">
    <source>
        <dbReference type="SAM" id="Phobius"/>
    </source>
</evidence>
<dbReference type="PANTHER" id="PTHR37938">
    <property type="entry name" value="BLL0215 PROTEIN"/>
    <property type="match status" value="1"/>
</dbReference>
<accession>A0A1T4KQI9</accession>
<organism evidence="3 4">
    <name type="scientific">Enhydrobacter aerosaccus</name>
    <dbReference type="NCBI Taxonomy" id="225324"/>
    <lineage>
        <taxon>Bacteria</taxon>
        <taxon>Pseudomonadati</taxon>
        <taxon>Pseudomonadota</taxon>
        <taxon>Alphaproteobacteria</taxon>
        <taxon>Hyphomicrobiales</taxon>
        <taxon>Enhydrobacter</taxon>
    </lineage>
</organism>
<protein>
    <submittedName>
        <fullName evidence="3">PH domain-containing protein</fullName>
    </submittedName>
</protein>
<feature type="domain" description="YdbS-like PH" evidence="2">
    <location>
        <begin position="78"/>
        <end position="133"/>
    </location>
</feature>
<keyword evidence="1" id="KW-1133">Transmembrane helix</keyword>
<feature type="transmembrane region" description="Helical" evidence="1">
    <location>
        <begin position="20"/>
        <end position="43"/>
    </location>
</feature>
<dbReference type="STRING" id="225324.SAMN02745126_01098"/>
<sequence>MAYVNSILQPGESIRAIGKLHWIVFTRAFALLVVGLVVLIYAGGLPQQASRLVQLVGWGIIALAALAFLQAWFVRWITEFAITTHRLIYKRGFLSRYTVEMNMDKVETVNVDQSLLGRLLDYGSIRVLGTGQGIEKLEGMASPIELRNAINGR</sequence>
<dbReference type="PANTHER" id="PTHR37938:SF1">
    <property type="entry name" value="BLL0215 PROTEIN"/>
    <property type="match status" value="1"/>
</dbReference>
<dbReference type="InterPro" id="IPR005182">
    <property type="entry name" value="YdbS-like_PH"/>
</dbReference>
<dbReference type="Proteomes" id="UP000190092">
    <property type="component" value="Unassembled WGS sequence"/>
</dbReference>
<feature type="transmembrane region" description="Helical" evidence="1">
    <location>
        <begin position="55"/>
        <end position="77"/>
    </location>
</feature>
<evidence type="ECO:0000313" key="4">
    <source>
        <dbReference type="Proteomes" id="UP000190092"/>
    </source>
</evidence>
<keyword evidence="1" id="KW-0812">Transmembrane</keyword>
<dbReference type="Pfam" id="PF03703">
    <property type="entry name" value="bPH_2"/>
    <property type="match status" value="1"/>
</dbReference>
<gene>
    <name evidence="3" type="ORF">SAMN02745126_01098</name>
</gene>
<proteinExistence type="predicted"/>
<evidence type="ECO:0000259" key="2">
    <source>
        <dbReference type="Pfam" id="PF03703"/>
    </source>
</evidence>
<evidence type="ECO:0000313" key="3">
    <source>
        <dbReference type="EMBL" id="SJZ44662.1"/>
    </source>
</evidence>
<reference evidence="4" key="1">
    <citation type="submission" date="2017-02" db="EMBL/GenBank/DDBJ databases">
        <authorList>
            <person name="Varghese N."/>
            <person name="Submissions S."/>
        </authorList>
    </citation>
    <scope>NUCLEOTIDE SEQUENCE [LARGE SCALE GENOMIC DNA]</scope>
    <source>
        <strain evidence="4">ATCC 27094</strain>
    </source>
</reference>
<keyword evidence="4" id="KW-1185">Reference proteome</keyword>
<dbReference type="EMBL" id="FUWJ01000001">
    <property type="protein sequence ID" value="SJZ44662.1"/>
    <property type="molecule type" value="Genomic_DNA"/>
</dbReference>
<name>A0A1T4KQI9_9HYPH</name>
<dbReference type="RefSeq" id="WP_170920795.1">
    <property type="nucleotide sequence ID" value="NZ_FUWJ01000001.1"/>
</dbReference>
<keyword evidence="1" id="KW-0472">Membrane</keyword>
<dbReference type="AlphaFoldDB" id="A0A1T4KQI9"/>